<dbReference type="Proteomes" id="UP000002613">
    <property type="component" value="Chromosome"/>
</dbReference>
<dbReference type="EMBL" id="CP001899">
    <property type="protein sequence ID" value="ADC66207.1"/>
    <property type="molecule type" value="Genomic_DNA"/>
</dbReference>
<proteinExistence type="predicted"/>
<dbReference type="RefSeq" id="WP_012966546.1">
    <property type="nucleotide sequence ID" value="NC_013849.1"/>
</dbReference>
<feature type="transmembrane region" description="Helical" evidence="1">
    <location>
        <begin position="12"/>
        <end position="31"/>
    </location>
</feature>
<gene>
    <name evidence="2" type="ordered locus">Ferp_2075</name>
</gene>
<dbReference type="eggNOG" id="arCOG06149">
    <property type="taxonomic scope" value="Archaea"/>
</dbReference>
<dbReference type="HOGENOM" id="CLU_747239_0_0_2"/>
<evidence type="ECO:0000313" key="2">
    <source>
        <dbReference type="EMBL" id="ADC66207.1"/>
    </source>
</evidence>
<protein>
    <recommendedName>
        <fullName evidence="4">Transglutaminase-like domain-containing protein</fullName>
    </recommendedName>
</protein>
<dbReference type="OrthoDB" id="385184at2157"/>
<dbReference type="InterPro" id="IPR038765">
    <property type="entry name" value="Papain-like_cys_pep_sf"/>
</dbReference>
<reference evidence="3" key="1">
    <citation type="submission" date="2010-02" db="EMBL/GenBank/DDBJ databases">
        <title>Complete sequence of Ferroglobus placidus DSM 10642.</title>
        <authorList>
            <consortium name="US DOE Joint Genome Institute"/>
            <person name="Lucas S."/>
            <person name="Copeland A."/>
            <person name="Lapidus A."/>
            <person name="Cheng J.-F."/>
            <person name="Bruce D."/>
            <person name="Goodwin L."/>
            <person name="Pitluck S."/>
            <person name="Saunders E."/>
            <person name="Brettin T."/>
            <person name="Detter J.C."/>
            <person name="Han C."/>
            <person name="Tapia R."/>
            <person name="Larimer F."/>
            <person name="Land M."/>
            <person name="Hauser L."/>
            <person name="Kyrpides N."/>
            <person name="Ivanova N."/>
            <person name="Holmes D."/>
            <person name="Lovley D."/>
            <person name="Kyrpides N."/>
            <person name="Anderson I.J."/>
            <person name="Woyke T."/>
        </authorList>
    </citation>
    <scope>NUCLEOTIDE SEQUENCE [LARGE SCALE GENOMIC DNA]</scope>
    <source>
        <strain evidence="3">DSM 10642 / AEDII12DO</strain>
    </source>
</reference>
<evidence type="ECO:0008006" key="4">
    <source>
        <dbReference type="Google" id="ProtNLM"/>
    </source>
</evidence>
<name>D3S0E4_FERPA</name>
<dbReference type="PaxDb" id="589924-Ferp_2075"/>
<keyword evidence="1" id="KW-1133">Transmembrane helix</keyword>
<evidence type="ECO:0000256" key="1">
    <source>
        <dbReference type="SAM" id="Phobius"/>
    </source>
</evidence>
<reference evidence="2 3" key="2">
    <citation type="journal article" date="2011" name="Stand. Genomic Sci.">
        <title>Complete genome sequence of Ferroglobus placidus AEDII12DO.</title>
        <authorList>
            <person name="Anderson I."/>
            <person name="Risso C."/>
            <person name="Holmes D."/>
            <person name="Lucas S."/>
            <person name="Copeland A."/>
            <person name="Lapidus A."/>
            <person name="Cheng J.F."/>
            <person name="Bruce D."/>
            <person name="Goodwin L."/>
            <person name="Pitluck S."/>
            <person name="Saunders E."/>
            <person name="Brettin T."/>
            <person name="Detter J.C."/>
            <person name="Han C."/>
            <person name="Tapia R."/>
            <person name="Larimer F."/>
            <person name="Land M."/>
            <person name="Hauser L."/>
            <person name="Woyke T."/>
            <person name="Lovley D."/>
            <person name="Kyrpides N."/>
            <person name="Ivanova N."/>
        </authorList>
    </citation>
    <scope>NUCLEOTIDE SEQUENCE [LARGE SCALE GENOMIC DNA]</scope>
    <source>
        <strain evidence="3">DSM 10642 / AEDII12DO</strain>
    </source>
</reference>
<keyword evidence="1" id="KW-0812">Transmembrane</keyword>
<dbReference type="AlphaFoldDB" id="D3S0E4"/>
<keyword evidence="1" id="KW-0472">Membrane</keyword>
<feature type="transmembrane region" description="Helical" evidence="1">
    <location>
        <begin position="37"/>
        <end position="55"/>
    </location>
</feature>
<organism evidence="2 3">
    <name type="scientific">Ferroglobus placidus (strain DSM 10642 / AEDII12DO)</name>
    <dbReference type="NCBI Taxonomy" id="589924"/>
    <lineage>
        <taxon>Archaea</taxon>
        <taxon>Methanobacteriati</taxon>
        <taxon>Methanobacteriota</taxon>
        <taxon>Archaeoglobi</taxon>
        <taxon>Archaeoglobales</taxon>
        <taxon>Archaeoglobaceae</taxon>
        <taxon>Ferroglobus</taxon>
    </lineage>
</organism>
<feature type="transmembrane region" description="Helical" evidence="1">
    <location>
        <begin position="149"/>
        <end position="168"/>
    </location>
</feature>
<accession>D3S0E4</accession>
<keyword evidence="3" id="KW-1185">Reference proteome</keyword>
<evidence type="ECO:0000313" key="3">
    <source>
        <dbReference type="Proteomes" id="UP000002613"/>
    </source>
</evidence>
<dbReference type="SUPFAM" id="SSF54001">
    <property type="entry name" value="Cysteine proteinases"/>
    <property type="match status" value="1"/>
</dbReference>
<sequence length="370" mass="42525">MSIEGRKSLLPSLSIIVFIVFVEFPVLSVIYPLIEVITIYPLLISLILSLAVFAYKFQKSVRSLKRLTKQIMALFIIFWFLSQITMLVAVEFEYRGTVNEYAQFFKENLKEKSKMDSSWAVVVAYRDEFEGTYGSDETLPNRIITRDSGFYLGFTPLFAAYLVWFDGYEKLIVLQKKGNCGEFAIAIKTFLRDVTGLETRKVNMEGFDHAFPEIYWNGSWWVFDGIFTTPSYPVKAESYAEYLKKNKRNVYENLYNLREDETGTSVLAKHGFKAVNITIVAIIDPAAGEANDRPAKNAEVEIFALKNWYDPLIERGETDESGKYQTVLRNYGDYVIMAKSFDGNFVGILEVNGWDLEDGDKVVVRLHKYE</sequence>
<dbReference type="KEGG" id="fpl:Ferp_2075"/>
<feature type="transmembrane region" description="Helical" evidence="1">
    <location>
        <begin position="67"/>
        <end position="90"/>
    </location>
</feature>
<dbReference type="GeneID" id="8779610"/>